<reference evidence="2" key="2">
    <citation type="submission" date="2014-07" db="EMBL/GenBank/DDBJ databases">
        <authorList>
            <person name="Hull J."/>
        </authorList>
    </citation>
    <scope>NUCLEOTIDE SEQUENCE</scope>
</reference>
<feature type="non-terminal residue" evidence="2">
    <location>
        <position position="1"/>
    </location>
</feature>
<name>A0A0A9WC58_LYGHE</name>
<gene>
    <name evidence="2" type="ORF">CM83_105180</name>
</gene>
<feature type="non-terminal residue" evidence="2">
    <location>
        <position position="122"/>
    </location>
</feature>
<dbReference type="InterPro" id="IPR005312">
    <property type="entry name" value="DUF1759"/>
</dbReference>
<keyword evidence="1" id="KW-0175">Coiled coil</keyword>
<evidence type="ECO:0000313" key="2">
    <source>
        <dbReference type="EMBL" id="JAG04083.1"/>
    </source>
</evidence>
<dbReference type="Pfam" id="PF03564">
    <property type="entry name" value="DUF1759"/>
    <property type="match status" value="1"/>
</dbReference>
<accession>A0A0A9WC58</accession>
<organism evidence="2">
    <name type="scientific">Lygus hesperus</name>
    <name type="common">Western plant bug</name>
    <dbReference type="NCBI Taxonomy" id="30085"/>
    <lineage>
        <taxon>Eukaryota</taxon>
        <taxon>Metazoa</taxon>
        <taxon>Ecdysozoa</taxon>
        <taxon>Arthropoda</taxon>
        <taxon>Hexapoda</taxon>
        <taxon>Insecta</taxon>
        <taxon>Pterygota</taxon>
        <taxon>Neoptera</taxon>
        <taxon>Paraneoptera</taxon>
        <taxon>Hemiptera</taxon>
        <taxon>Heteroptera</taxon>
        <taxon>Panheteroptera</taxon>
        <taxon>Cimicomorpha</taxon>
        <taxon>Miridae</taxon>
        <taxon>Mirini</taxon>
        <taxon>Lygus</taxon>
    </lineage>
</organism>
<reference evidence="2" key="1">
    <citation type="journal article" date="2014" name="PLoS ONE">
        <title>Transcriptome-Based Identification of ABC Transporters in the Western Tarnished Plant Bug Lygus hesperus.</title>
        <authorList>
            <person name="Hull J.J."/>
            <person name="Chaney K."/>
            <person name="Geib S.M."/>
            <person name="Fabrick J.A."/>
            <person name="Brent C.S."/>
            <person name="Walsh D."/>
            <person name="Lavine L.C."/>
        </authorList>
    </citation>
    <scope>NUCLEOTIDE SEQUENCE</scope>
</reference>
<dbReference type="AlphaFoldDB" id="A0A0A9WC58"/>
<sequence length="122" mass="14293">RFGDKQLLITRHYNELTQIRKAEKHVASLRATYDRVEQHMRSLQNLGESTEQNLFVTIIMSKFPPSINLEIEKNRTDEILTPNNLLKALNRLISAQERVFTNFRSDQTSSKFQSQHYTTEAL</sequence>
<evidence type="ECO:0000256" key="1">
    <source>
        <dbReference type="SAM" id="Coils"/>
    </source>
</evidence>
<protein>
    <submittedName>
        <fullName evidence="2">4-hydroxybenzoate decarboxylase subunit C</fullName>
    </submittedName>
</protein>
<proteinExistence type="predicted"/>
<feature type="coiled-coil region" evidence="1">
    <location>
        <begin position="19"/>
        <end position="53"/>
    </location>
</feature>
<dbReference type="EMBL" id="GBHO01039521">
    <property type="protein sequence ID" value="JAG04083.1"/>
    <property type="molecule type" value="Transcribed_RNA"/>
</dbReference>